<evidence type="ECO:0000259" key="6">
    <source>
        <dbReference type="Pfam" id="PF25954"/>
    </source>
</evidence>
<dbReference type="Pfam" id="PF25954">
    <property type="entry name" value="Beta-barrel_RND_2"/>
    <property type="match status" value="1"/>
</dbReference>
<dbReference type="AlphaFoldDB" id="B3PFW5"/>
<dbReference type="Gene3D" id="6.10.140.730">
    <property type="match status" value="1"/>
</dbReference>
<dbReference type="InterPro" id="IPR051909">
    <property type="entry name" value="MFP_Cation_Efflux"/>
</dbReference>
<evidence type="ECO:0000256" key="2">
    <source>
        <dbReference type="ARBA" id="ARBA00022448"/>
    </source>
</evidence>
<dbReference type="NCBIfam" id="TIGR01730">
    <property type="entry name" value="RND_mfp"/>
    <property type="match status" value="1"/>
</dbReference>
<dbReference type="SUPFAM" id="SSF111369">
    <property type="entry name" value="HlyD-like secretion proteins"/>
    <property type="match status" value="1"/>
</dbReference>
<gene>
    <name evidence="7" type="ordered locus">CJA_1830</name>
</gene>
<dbReference type="PANTHER" id="PTHR30097:SF15">
    <property type="entry name" value="CATION EFFLUX SYSTEM PROTEIN CUSB"/>
    <property type="match status" value="1"/>
</dbReference>
<name>B3PFW5_CELJU</name>
<dbReference type="Gene3D" id="2.40.50.100">
    <property type="match status" value="1"/>
</dbReference>
<dbReference type="GO" id="GO:0060003">
    <property type="term" value="P:copper ion export"/>
    <property type="evidence" value="ECO:0007669"/>
    <property type="project" value="TreeGrafter"/>
</dbReference>
<evidence type="ECO:0000259" key="3">
    <source>
        <dbReference type="Pfam" id="PF19335"/>
    </source>
</evidence>
<dbReference type="OrthoDB" id="9806939at2"/>
<accession>B3PFW5</accession>
<dbReference type="InterPro" id="IPR058791">
    <property type="entry name" value="3HB_CusB"/>
</dbReference>
<dbReference type="Pfam" id="PF19335">
    <property type="entry name" value="HMBD"/>
    <property type="match status" value="1"/>
</dbReference>
<keyword evidence="8" id="KW-1185">Reference proteome</keyword>
<evidence type="ECO:0000256" key="1">
    <source>
        <dbReference type="ARBA" id="ARBA00009477"/>
    </source>
</evidence>
<sequence length="417" mass="44876">MNNNLSVRLLAAVGLSTLVLGIAIGIGWQHLHKSLPIPSPQKDAADKAKQEPKVLYWYDPMVPDRHFDKPGPSPFMDMDLVPKYAAPSTQESGLTIDAALVRNLGMRKARVQRLPIHSELEVAGQLQFNQRNQAIVQLRAAGFVEKAWPLAVGDKVSAGQPLAEFQIPEWLDAQNELLSQPIDQNPHLLATLRARLQLLGMPNALIARVEKTRQPETRVTITSPISGVVDMLDVKVGMALTGGATLAKINNLDSLWLDAAIPEARATGLRAGDKAIFNSANPGDPVLIGTLEYLLPSINVGSRTLTARILLDNPEGRLKPGTSGRVILQSSTGETGLFVPTESVIRTGKRVLVMLAEAGGKFRPVEIITGHEVGNQTLISEGLEEDQEVVASGQFLLDSEASFLGIAPKTAGGHDND</sequence>
<dbReference type="PANTHER" id="PTHR30097">
    <property type="entry name" value="CATION EFFLUX SYSTEM PROTEIN CUSB"/>
    <property type="match status" value="1"/>
</dbReference>
<feature type="domain" description="CusB-like beta-barrel" evidence="6">
    <location>
        <begin position="255"/>
        <end position="331"/>
    </location>
</feature>
<comment type="similarity">
    <text evidence="1">Belongs to the membrane fusion protein (MFP) (TC 8.A.1) family.</text>
</comment>
<dbReference type="InterPro" id="IPR058792">
    <property type="entry name" value="Beta-barrel_RND_2"/>
</dbReference>
<dbReference type="Pfam" id="PF25919">
    <property type="entry name" value="BSH_CusB"/>
    <property type="match status" value="1"/>
</dbReference>
<dbReference type="KEGG" id="cja:CJA_1830"/>
<dbReference type="Gene3D" id="2.40.420.20">
    <property type="match status" value="1"/>
</dbReference>
<dbReference type="eggNOG" id="COG0845">
    <property type="taxonomic scope" value="Bacteria"/>
</dbReference>
<dbReference type="GO" id="GO:0022857">
    <property type="term" value="F:transmembrane transporter activity"/>
    <property type="evidence" value="ECO:0007669"/>
    <property type="project" value="InterPro"/>
</dbReference>
<dbReference type="Gene3D" id="2.40.30.170">
    <property type="match status" value="1"/>
</dbReference>
<evidence type="ECO:0000313" key="7">
    <source>
        <dbReference type="EMBL" id="ACE84524.1"/>
    </source>
</evidence>
<evidence type="ECO:0000259" key="5">
    <source>
        <dbReference type="Pfam" id="PF25919"/>
    </source>
</evidence>
<dbReference type="HOGENOM" id="CLU_018816_13_1_6"/>
<reference evidence="7 8" key="1">
    <citation type="journal article" date="2008" name="J. Bacteriol.">
        <title>Insights into plant cell wall degradation from the genome sequence of the soil bacterium Cellvibrio japonicus.</title>
        <authorList>
            <person name="Deboy R.T."/>
            <person name="Mongodin E.F."/>
            <person name="Fouts D.E."/>
            <person name="Tailford L.E."/>
            <person name="Khouri H."/>
            <person name="Emerson J.B."/>
            <person name="Mohamoud Y."/>
            <person name="Watkins K."/>
            <person name="Henrissat B."/>
            <person name="Gilbert H.J."/>
            <person name="Nelson K.E."/>
        </authorList>
    </citation>
    <scope>NUCLEOTIDE SEQUENCE [LARGE SCALE GENOMIC DNA]</scope>
    <source>
        <strain evidence="7 8">Ueda107</strain>
    </source>
</reference>
<dbReference type="InterPro" id="IPR045800">
    <property type="entry name" value="HMBD"/>
</dbReference>
<dbReference type="InterPro" id="IPR058790">
    <property type="entry name" value="BSH_CusB"/>
</dbReference>
<proteinExistence type="inferred from homology"/>
<dbReference type="Pfam" id="PF25869">
    <property type="entry name" value="3HB_CusB"/>
    <property type="match status" value="1"/>
</dbReference>
<dbReference type="Proteomes" id="UP000001036">
    <property type="component" value="Chromosome"/>
</dbReference>
<dbReference type="GO" id="GO:0030288">
    <property type="term" value="C:outer membrane-bounded periplasmic space"/>
    <property type="evidence" value="ECO:0007669"/>
    <property type="project" value="TreeGrafter"/>
</dbReference>
<dbReference type="RefSeq" id="WP_012487448.1">
    <property type="nucleotide sequence ID" value="NC_010995.1"/>
</dbReference>
<feature type="domain" description="Heavy metal binding" evidence="3">
    <location>
        <begin position="56"/>
        <end position="83"/>
    </location>
</feature>
<dbReference type="EMBL" id="CP000934">
    <property type="protein sequence ID" value="ACE84524.1"/>
    <property type="molecule type" value="Genomic_DNA"/>
</dbReference>
<dbReference type="GO" id="GO:0016020">
    <property type="term" value="C:membrane"/>
    <property type="evidence" value="ECO:0007669"/>
    <property type="project" value="InterPro"/>
</dbReference>
<dbReference type="GO" id="GO:0015679">
    <property type="term" value="P:plasma membrane copper ion transport"/>
    <property type="evidence" value="ECO:0007669"/>
    <property type="project" value="TreeGrafter"/>
</dbReference>
<evidence type="ECO:0000259" key="4">
    <source>
        <dbReference type="Pfam" id="PF25869"/>
    </source>
</evidence>
<evidence type="ECO:0000313" key="8">
    <source>
        <dbReference type="Proteomes" id="UP000001036"/>
    </source>
</evidence>
<feature type="domain" description="CusB-like three alpha-helical bundle" evidence="4">
    <location>
        <begin position="169"/>
        <end position="217"/>
    </location>
</feature>
<dbReference type="GO" id="GO:0046914">
    <property type="term" value="F:transition metal ion binding"/>
    <property type="evidence" value="ECO:0007669"/>
    <property type="project" value="TreeGrafter"/>
</dbReference>
<keyword evidence="2" id="KW-0813">Transport</keyword>
<feature type="domain" description="CusB-like barrel-sandwich hybrid" evidence="5">
    <location>
        <begin position="134"/>
        <end position="250"/>
    </location>
</feature>
<protein>
    <submittedName>
        <fullName evidence="7">Heavy metal RND efflux membrane fusion protein, CzcB family</fullName>
    </submittedName>
</protein>
<organism evidence="7 8">
    <name type="scientific">Cellvibrio japonicus (strain Ueda107)</name>
    <name type="common">Pseudomonas fluorescens subsp. cellulosa</name>
    <dbReference type="NCBI Taxonomy" id="498211"/>
    <lineage>
        <taxon>Bacteria</taxon>
        <taxon>Pseudomonadati</taxon>
        <taxon>Pseudomonadota</taxon>
        <taxon>Gammaproteobacteria</taxon>
        <taxon>Cellvibrionales</taxon>
        <taxon>Cellvibrionaceae</taxon>
        <taxon>Cellvibrio</taxon>
    </lineage>
</organism>
<dbReference type="STRING" id="498211.CJA_1830"/>
<dbReference type="InterPro" id="IPR006143">
    <property type="entry name" value="RND_pump_MFP"/>
</dbReference>